<dbReference type="EMBL" id="FXAF01000011">
    <property type="protein sequence ID" value="SMF66043.1"/>
    <property type="molecule type" value="Genomic_DNA"/>
</dbReference>
<dbReference type="Proteomes" id="UP000192903">
    <property type="component" value="Unassembled WGS sequence"/>
</dbReference>
<evidence type="ECO:0000256" key="7">
    <source>
        <dbReference type="ARBA" id="ARBA00023136"/>
    </source>
</evidence>
<protein>
    <submittedName>
        <fullName evidence="10">Capsular polysaccharide transport system permease protein</fullName>
    </submittedName>
</protein>
<dbReference type="InterPro" id="IPR013525">
    <property type="entry name" value="ABC2_TM"/>
</dbReference>
<dbReference type="Pfam" id="PF01061">
    <property type="entry name" value="ABC2_membrane"/>
    <property type="match status" value="1"/>
</dbReference>
<feature type="transmembrane region" description="Helical" evidence="8">
    <location>
        <begin position="63"/>
        <end position="84"/>
    </location>
</feature>
<keyword evidence="3" id="KW-0813">Transport</keyword>
<comment type="subcellular location">
    <subcellularLocation>
        <location evidence="1">Cell inner membrane</location>
        <topology evidence="1">Multi-pass membrane protein</topology>
    </subcellularLocation>
</comment>
<keyword evidence="5 8" id="KW-0812">Transmembrane</keyword>
<evidence type="ECO:0000256" key="8">
    <source>
        <dbReference type="SAM" id="Phobius"/>
    </source>
</evidence>
<dbReference type="GO" id="GO:0140359">
    <property type="term" value="F:ABC-type transporter activity"/>
    <property type="evidence" value="ECO:0007669"/>
    <property type="project" value="InterPro"/>
</dbReference>
<evidence type="ECO:0000256" key="3">
    <source>
        <dbReference type="ARBA" id="ARBA00022448"/>
    </source>
</evidence>
<feature type="transmembrane region" description="Helical" evidence="8">
    <location>
        <begin position="229"/>
        <end position="251"/>
    </location>
</feature>
<feature type="transmembrane region" description="Helical" evidence="8">
    <location>
        <begin position="172"/>
        <end position="189"/>
    </location>
</feature>
<keyword evidence="11" id="KW-1185">Reference proteome</keyword>
<dbReference type="PANTHER" id="PTHR30413:SF8">
    <property type="entry name" value="TRANSPORT PERMEASE PROTEIN"/>
    <property type="match status" value="1"/>
</dbReference>
<dbReference type="GO" id="GO:0015920">
    <property type="term" value="P:lipopolysaccharide transport"/>
    <property type="evidence" value="ECO:0007669"/>
    <property type="project" value="TreeGrafter"/>
</dbReference>
<accession>A0A1X7G913</accession>
<evidence type="ECO:0000313" key="11">
    <source>
        <dbReference type="Proteomes" id="UP000192903"/>
    </source>
</evidence>
<evidence type="ECO:0000256" key="5">
    <source>
        <dbReference type="ARBA" id="ARBA00022692"/>
    </source>
</evidence>
<organism evidence="10 11">
    <name type="scientific">Xaviernesmea oryzae</name>
    <dbReference type="NCBI Taxonomy" id="464029"/>
    <lineage>
        <taxon>Bacteria</taxon>
        <taxon>Pseudomonadati</taxon>
        <taxon>Pseudomonadota</taxon>
        <taxon>Alphaproteobacteria</taxon>
        <taxon>Hyphomicrobiales</taxon>
        <taxon>Rhizobiaceae</taxon>
        <taxon>Rhizobium/Agrobacterium group</taxon>
        <taxon>Xaviernesmea</taxon>
    </lineage>
</organism>
<dbReference type="STRING" id="464029.SAMN02982989_3436"/>
<dbReference type="GO" id="GO:0043190">
    <property type="term" value="C:ATP-binding cassette (ABC) transporter complex"/>
    <property type="evidence" value="ECO:0007669"/>
    <property type="project" value="InterPro"/>
</dbReference>
<dbReference type="PRINTS" id="PR00164">
    <property type="entry name" value="ABC2TRNSPORT"/>
</dbReference>
<feature type="transmembrane region" description="Helical" evidence="8">
    <location>
        <begin position="104"/>
        <end position="129"/>
    </location>
</feature>
<evidence type="ECO:0000256" key="4">
    <source>
        <dbReference type="ARBA" id="ARBA00022475"/>
    </source>
</evidence>
<comment type="similarity">
    <text evidence="2">Belongs to the ABC-2 integral membrane protein family.</text>
</comment>
<sequence>MYYLKLHTRIVSAFIIREIASRYGRSPGGYLWAFLQPIAFIVLMSLIMGSLGRMPALGESFPLFYATGFLSFNLYKGMETYLASAVRANKPLMSYPTVAPIDAVAGRFILEGATSLIVSIVILGGAMVFVRHPVQLQWTHIFEAIALAWTLALGVALMNIVLFFRFPLYEKAFGIVMRPLFLLSGVFYVPGEMPHPAREFLLDNPVTHLIMLFRWGFYGDRAAQGLDIWFLSEFTLGTLFVGMCIFTFWPVGRERE</sequence>
<proteinExistence type="inferred from homology"/>
<dbReference type="RefSeq" id="WP_085424136.1">
    <property type="nucleotide sequence ID" value="NZ_FXAF01000011.1"/>
</dbReference>
<evidence type="ECO:0000256" key="2">
    <source>
        <dbReference type="ARBA" id="ARBA00007783"/>
    </source>
</evidence>
<gene>
    <name evidence="10" type="ORF">SAMN02982989_3436</name>
</gene>
<feature type="domain" description="ABC-2 type transporter transmembrane" evidence="9">
    <location>
        <begin position="13"/>
        <end position="218"/>
    </location>
</feature>
<dbReference type="PANTHER" id="PTHR30413">
    <property type="entry name" value="INNER MEMBRANE TRANSPORT PERMEASE"/>
    <property type="match status" value="1"/>
</dbReference>
<feature type="transmembrane region" description="Helical" evidence="8">
    <location>
        <begin position="30"/>
        <end position="51"/>
    </location>
</feature>
<evidence type="ECO:0000256" key="6">
    <source>
        <dbReference type="ARBA" id="ARBA00022989"/>
    </source>
</evidence>
<keyword evidence="7 8" id="KW-0472">Membrane</keyword>
<dbReference type="InterPro" id="IPR000412">
    <property type="entry name" value="ABC_2_transport"/>
</dbReference>
<reference evidence="11" key="1">
    <citation type="submission" date="2017-04" db="EMBL/GenBank/DDBJ databases">
        <authorList>
            <person name="Varghese N."/>
            <person name="Submissions S."/>
        </authorList>
    </citation>
    <scope>NUCLEOTIDE SEQUENCE [LARGE SCALE GENOMIC DNA]</scope>
    <source>
        <strain evidence="11">B4P</strain>
    </source>
</reference>
<dbReference type="OrthoDB" id="8479094at2"/>
<name>A0A1X7G913_9HYPH</name>
<keyword evidence="4" id="KW-1003">Cell membrane</keyword>
<evidence type="ECO:0000259" key="9">
    <source>
        <dbReference type="Pfam" id="PF01061"/>
    </source>
</evidence>
<keyword evidence="6 8" id="KW-1133">Transmembrane helix</keyword>
<evidence type="ECO:0000313" key="10">
    <source>
        <dbReference type="EMBL" id="SMF66043.1"/>
    </source>
</evidence>
<dbReference type="AlphaFoldDB" id="A0A1X7G913"/>
<feature type="transmembrane region" description="Helical" evidence="8">
    <location>
        <begin position="141"/>
        <end position="166"/>
    </location>
</feature>
<evidence type="ECO:0000256" key="1">
    <source>
        <dbReference type="ARBA" id="ARBA00004429"/>
    </source>
</evidence>